<keyword evidence="7 16" id="KW-0812">Transmembrane</keyword>
<evidence type="ECO:0000256" key="13">
    <source>
        <dbReference type="ARBA" id="ARBA00047899"/>
    </source>
</evidence>
<dbReference type="SMART" id="SM00220">
    <property type="entry name" value="S_TKc"/>
    <property type="match status" value="1"/>
</dbReference>
<keyword evidence="22" id="KW-1185">Reference proteome</keyword>
<feature type="domain" description="Fe/B12 periplasmic-binding" evidence="18">
    <location>
        <begin position="412"/>
        <end position="671"/>
    </location>
</feature>
<dbReference type="CDD" id="cd14014">
    <property type="entry name" value="STKc_PknB_like"/>
    <property type="match status" value="1"/>
</dbReference>
<dbReference type="GO" id="GO:0004674">
    <property type="term" value="F:protein serine/threonine kinase activity"/>
    <property type="evidence" value="ECO:0007669"/>
    <property type="project" value="UniProtKB-KW"/>
</dbReference>
<dbReference type="SUPFAM" id="SSF56112">
    <property type="entry name" value="Protein kinase-like (PK-like)"/>
    <property type="match status" value="1"/>
</dbReference>
<reference evidence="19" key="3">
    <citation type="submission" date="2020-02" db="EMBL/GenBank/DDBJ databases">
        <authorList>
            <person name="Matsumoto Y."/>
            <person name="Motooka D."/>
            <person name="Nakamura S."/>
        </authorList>
    </citation>
    <scope>NUCLEOTIDE SEQUENCE</scope>
    <source>
        <strain evidence="19">JCM 12687</strain>
        <plasmid evidence="19">pJCM12687</plasmid>
    </source>
</reference>
<accession>A0A7I7WF90</accession>
<dbReference type="InterPro" id="IPR008271">
    <property type="entry name" value="Ser/Thr_kinase_AS"/>
</dbReference>
<evidence type="ECO:0000256" key="3">
    <source>
        <dbReference type="ARBA" id="ARBA00022475"/>
    </source>
</evidence>
<evidence type="ECO:0000313" key="19">
    <source>
        <dbReference type="EMBL" id="BBZ15173.1"/>
    </source>
</evidence>
<dbReference type="EMBL" id="AP022607">
    <property type="protein sequence ID" value="BBZ15173.1"/>
    <property type="molecule type" value="Genomic_DNA"/>
</dbReference>
<evidence type="ECO:0000313" key="22">
    <source>
        <dbReference type="Proteomes" id="UP000467379"/>
    </source>
</evidence>
<dbReference type="PANTHER" id="PTHR43289">
    <property type="entry name" value="MITOGEN-ACTIVATED PROTEIN KINASE KINASE KINASE 20-RELATED"/>
    <property type="match status" value="1"/>
</dbReference>
<keyword evidence="19" id="KW-0614">Plasmid</keyword>
<dbReference type="Gene3D" id="3.40.50.1980">
    <property type="entry name" value="Nitrogenase molybdenum iron protein domain"/>
    <property type="match status" value="2"/>
</dbReference>
<reference evidence="19 22" key="2">
    <citation type="journal article" date="2019" name="Emerg. Microbes Infect.">
        <title>Comprehensive subspecies identification of 175 nontuberculous mycobacteria species based on 7547 genomic profiles.</title>
        <authorList>
            <person name="Matsumoto Y."/>
            <person name="Kinjo T."/>
            <person name="Motooka D."/>
            <person name="Nabeya D."/>
            <person name="Jung N."/>
            <person name="Uechi K."/>
            <person name="Horii T."/>
            <person name="Iida T."/>
            <person name="Fujita J."/>
            <person name="Nakamura S."/>
        </authorList>
    </citation>
    <scope>NUCLEOTIDE SEQUENCE [LARGE SCALE GENOMIC DNA]</scope>
    <source>
        <strain evidence="19 22">JCM 12687</strain>
        <plasmid evidence="19">pJCM12687</plasmid>
    </source>
</reference>
<evidence type="ECO:0000259" key="18">
    <source>
        <dbReference type="PROSITE" id="PS50983"/>
    </source>
</evidence>
<dbReference type="InterPro" id="IPR000719">
    <property type="entry name" value="Prot_kinase_dom"/>
</dbReference>
<name>A0A7I7WF90_9MYCO</name>
<evidence type="ECO:0000256" key="8">
    <source>
        <dbReference type="ARBA" id="ARBA00022741"/>
    </source>
</evidence>
<dbReference type="Pfam" id="PF00069">
    <property type="entry name" value="Pkinase"/>
    <property type="match status" value="1"/>
</dbReference>
<evidence type="ECO:0000256" key="12">
    <source>
        <dbReference type="ARBA" id="ARBA00023136"/>
    </source>
</evidence>
<feature type="compositionally biased region" description="Low complexity" evidence="15">
    <location>
        <begin position="320"/>
        <end position="338"/>
    </location>
</feature>
<evidence type="ECO:0000256" key="6">
    <source>
        <dbReference type="ARBA" id="ARBA00022679"/>
    </source>
</evidence>
<dbReference type="PROSITE" id="PS50983">
    <property type="entry name" value="FE_B12_PBP"/>
    <property type="match status" value="1"/>
</dbReference>
<dbReference type="Gene3D" id="1.10.510.10">
    <property type="entry name" value="Transferase(Phosphotransferase) domain 1"/>
    <property type="match status" value="1"/>
</dbReference>
<dbReference type="PANTHER" id="PTHR43289:SF6">
    <property type="entry name" value="SERINE_THREONINE-PROTEIN KINASE NEKL-3"/>
    <property type="match status" value="1"/>
</dbReference>
<evidence type="ECO:0000256" key="15">
    <source>
        <dbReference type="SAM" id="MobiDB-lite"/>
    </source>
</evidence>
<dbReference type="RefSeq" id="WP_083132733.1">
    <property type="nucleotide sequence ID" value="NZ_AP022607.1"/>
</dbReference>
<evidence type="ECO:0000256" key="9">
    <source>
        <dbReference type="ARBA" id="ARBA00022777"/>
    </source>
</evidence>
<dbReference type="Gene3D" id="3.30.200.20">
    <property type="entry name" value="Phosphorylase Kinase, domain 1"/>
    <property type="match status" value="1"/>
</dbReference>
<feature type="transmembrane region" description="Helical" evidence="16">
    <location>
        <begin position="363"/>
        <end position="384"/>
    </location>
</feature>
<dbReference type="OrthoDB" id="5622056at2"/>
<dbReference type="Pfam" id="PF01497">
    <property type="entry name" value="Peripla_BP_2"/>
    <property type="match status" value="1"/>
</dbReference>
<evidence type="ECO:0000256" key="5">
    <source>
        <dbReference type="ARBA" id="ARBA00022553"/>
    </source>
</evidence>
<reference evidence="20 21" key="1">
    <citation type="submission" date="2016-12" db="EMBL/GenBank/DDBJ databases">
        <title>The new phylogeny of genus Mycobacterium.</title>
        <authorList>
            <person name="Tortoli E."/>
            <person name="Trovato A."/>
            <person name="Cirillo D.M."/>
        </authorList>
    </citation>
    <scope>NUCLEOTIDE SEQUENCE [LARGE SCALE GENOMIC DNA]</scope>
    <source>
        <strain evidence="20 21">DSM 44624</strain>
    </source>
</reference>
<protein>
    <recommendedName>
        <fullName evidence="2">non-specific serine/threonine protein kinase</fullName>
        <ecNumber evidence="2">2.7.11.1</ecNumber>
    </recommendedName>
</protein>
<keyword evidence="12 16" id="KW-0472">Membrane</keyword>
<dbReference type="SUPFAM" id="SSF53807">
    <property type="entry name" value="Helical backbone' metal receptor"/>
    <property type="match status" value="1"/>
</dbReference>
<feature type="domain" description="Protein kinase" evidence="17">
    <location>
        <begin position="12"/>
        <end position="275"/>
    </location>
</feature>
<keyword evidence="9 20" id="KW-0418">Kinase</keyword>
<dbReference type="Proteomes" id="UP000467379">
    <property type="component" value="Plasmid pJCM12687"/>
</dbReference>
<keyword evidence="4 20" id="KW-0723">Serine/threonine-protein kinase</keyword>
<comment type="catalytic activity">
    <reaction evidence="13">
        <text>L-threonyl-[protein] + ATP = O-phospho-L-threonyl-[protein] + ADP + H(+)</text>
        <dbReference type="Rhea" id="RHEA:46608"/>
        <dbReference type="Rhea" id="RHEA-COMP:11060"/>
        <dbReference type="Rhea" id="RHEA-COMP:11605"/>
        <dbReference type="ChEBI" id="CHEBI:15378"/>
        <dbReference type="ChEBI" id="CHEBI:30013"/>
        <dbReference type="ChEBI" id="CHEBI:30616"/>
        <dbReference type="ChEBI" id="CHEBI:61977"/>
        <dbReference type="ChEBI" id="CHEBI:456216"/>
        <dbReference type="EC" id="2.7.11.1"/>
    </reaction>
</comment>
<evidence type="ECO:0000259" key="17">
    <source>
        <dbReference type="PROSITE" id="PS50011"/>
    </source>
</evidence>
<evidence type="ECO:0000256" key="7">
    <source>
        <dbReference type="ARBA" id="ARBA00022692"/>
    </source>
</evidence>
<dbReference type="FunFam" id="1.10.510.10:FF:000021">
    <property type="entry name" value="Serine/threonine protein kinase"/>
    <property type="match status" value="1"/>
</dbReference>
<evidence type="ECO:0000256" key="4">
    <source>
        <dbReference type="ARBA" id="ARBA00022527"/>
    </source>
</evidence>
<comment type="subcellular location">
    <subcellularLocation>
        <location evidence="1">Cell membrane</location>
        <topology evidence="1">Single-pass membrane protein</topology>
    </subcellularLocation>
</comment>
<dbReference type="InterPro" id="IPR011009">
    <property type="entry name" value="Kinase-like_dom_sf"/>
</dbReference>
<organism evidence="20 21">
    <name type="scientific">Mycobacterium branderi</name>
    <dbReference type="NCBI Taxonomy" id="43348"/>
    <lineage>
        <taxon>Bacteria</taxon>
        <taxon>Bacillati</taxon>
        <taxon>Actinomycetota</taxon>
        <taxon>Actinomycetes</taxon>
        <taxon>Mycobacteriales</taxon>
        <taxon>Mycobacteriaceae</taxon>
        <taxon>Mycobacterium</taxon>
    </lineage>
</organism>
<dbReference type="GO" id="GO:0045717">
    <property type="term" value="P:negative regulation of fatty acid biosynthetic process"/>
    <property type="evidence" value="ECO:0007669"/>
    <property type="project" value="UniProtKB-ARBA"/>
</dbReference>
<comment type="catalytic activity">
    <reaction evidence="14">
        <text>L-seryl-[protein] + ATP = O-phospho-L-seryl-[protein] + ADP + H(+)</text>
        <dbReference type="Rhea" id="RHEA:17989"/>
        <dbReference type="Rhea" id="RHEA-COMP:9863"/>
        <dbReference type="Rhea" id="RHEA-COMP:11604"/>
        <dbReference type="ChEBI" id="CHEBI:15378"/>
        <dbReference type="ChEBI" id="CHEBI:29999"/>
        <dbReference type="ChEBI" id="CHEBI:30616"/>
        <dbReference type="ChEBI" id="CHEBI:83421"/>
        <dbReference type="ChEBI" id="CHEBI:456216"/>
        <dbReference type="EC" id="2.7.11.1"/>
    </reaction>
</comment>
<dbReference type="GO" id="GO:0005524">
    <property type="term" value="F:ATP binding"/>
    <property type="evidence" value="ECO:0007669"/>
    <property type="project" value="UniProtKB-KW"/>
</dbReference>
<evidence type="ECO:0000256" key="11">
    <source>
        <dbReference type="ARBA" id="ARBA00022989"/>
    </source>
</evidence>
<dbReference type="EC" id="2.7.11.1" evidence="2"/>
<geneLocation type="plasmid" evidence="19 22">
    <name>pJCM12687</name>
</geneLocation>
<evidence type="ECO:0000313" key="21">
    <source>
        <dbReference type="Proteomes" id="UP000192441"/>
    </source>
</evidence>
<evidence type="ECO:0000256" key="16">
    <source>
        <dbReference type="SAM" id="Phobius"/>
    </source>
</evidence>
<gene>
    <name evidence="20" type="ORF">BST20_17890</name>
    <name evidence="19" type="ORF">MBRA_53680</name>
</gene>
<dbReference type="InterPro" id="IPR002491">
    <property type="entry name" value="ABC_transptr_periplasmic_BD"/>
</dbReference>
<keyword evidence="11 16" id="KW-1133">Transmembrane helix</keyword>
<dbReference type="Proteomes" id="UP000192441">
    <property type="component" value="Unassembled WGS sequence"/>
</dbReference>
<dbReference type="EMBL" id="MVHM01000012">
    <property type="protein sequence ID" value="ORA35462.1"/>
    <property type="molecule type" value="Genomic_DNA"/>
</dbReference>
<evidence type="ECO:0000256" key="1">
    <source>
        <dbReference type="ARBA" id="ARBA00004162"/>
    </source>
</evidence>
<dbReference type="PROSITE" id="PS50011">
    <property type="entry name" value="PROTEIN_KINASE_DOM"/>
    <property type="match status" value="1"/>
</dbReference>
<keyword evidence="10" id="KW-0067">ATP-binding</keyword>
<dbReference type="GO" id="GO:0005886">
    <property type="term" value="C:plasma membrane"/>
    <property type="evidence" value="ECO:0007669"/>
    <property type="project" value="UniProtKB-SubCell"/>
</dbReference>
<dbReference type="AlphaFoldDB" id="A0A7I7WF90"/>
<keyword evidence="3" id="KW-1003">Cell membrane</keyword>
<evidence type="ECO:0000256" key="10">
    <source>
        <dbReference type="ARBA" id="ARBA00022840"/>
    </source>
</evidence>
<dbReference type="PROSITE" id="PS00108">
    <property type="entry name" value="PROTEIN_KINASE_ST"/>
    <property type="match status" value="1"/>
</dbReference>
<sequence length="672" mass="70978">MVLSPGEVVAGYRIEKVLGSGGMGTVYLAANPVLPRKDALKVLSSELSRDPSFRARFIREADLAATLDHPNIVTVYTRGETEDGQLWIAMQYVAGSDAHNELDEGRMTVKRAVHITGEVAKALDYAHRRNLIHRDVKPANFLLAPDDERVLLADFGIARALDDSIGLTATGMVMATVAYAAPETLGTGHVDGRADIYALGCSLYRMLAGEAPFSSSGGMAAVMAAHLSQPPPRVTDRVRHLPPAIDAVIAKALAKDPDQRYQTARELALAAAEALEEPATRPVSRPAPPPEPPRTQWSGRPPQGPPPTGDVHTYPSGYFSGPQHAASGAPPAAPPAVHGQRHDLRPPSHPPEAARPPRSRRGWIIAAVAAVVLIATATIGALLFTGGSGHGYSPQSFDTVHGSVRIDAEPHAVAALTPGDGDAVLSLGVQPVALVAPSALPEWEKQMVTGTPTTPTRIDTAAIAAAKPDVIIGTGSIDDATYNALAAIAPTVTRPQNAGPGWSWQDQLTWIGRILGHDDKAKQLIEKARTQQDDLRGKHPAFDGKSIATVNVSDDGVTATLRPSSASNYLEGLGFRYIDTLKRTSSDPGDTRKTTGASLYDIFKADVLVVVRTDKLAGGGGYGGLPDQFTTYRGAMVIVDDPNVIAALNTGGYAATEYLNSHLVSLLAQQVH</sequence>
<dbReference type="FunFam" id="3.30.200.20:FF:000035">
    <property type="entry name" value="Serine/threonine protein kinase Stk1"/>
    <property type="match status" value="1"/>
</dbReference>
<evidence type="ECO:0000313" key="20">
    <source>
        <dbReference type="EMBL" id="ORA35462.1"/>
    </source>
</evidence>
<keyword evidence="5" id="KW-0597">Phosphoprotein</keyword>
<feature type="region of interest" description="Disordered" evidence="15">
    <location>
        <begin position="274"/>
        <end position="358"/>
    </location>
</feature>
<evidence type="ECO:0000256" key="14">
    <source>
        <dbReference type="ARBA" id="ARBA00048679"/>
    </source>
</evidence>
<keyword evidence="6" id="KW-0808">Transferase</keyword>
<keyword evidence="8" id="KW-0547">Nucleotide-binding</keyword>
<proteinExistence type="predicted"/>
<evidence type="ECO:0000256" key="2">
    <source>
        <dbReference type="ARBA" id="ARBA00012513"/>
    </source>
</evidence>